<dbReference type="InterPro" id="IPR000477">
    <property type="entry name" value="RT_dom"/>
</dbReference>
<comment type="caution">
    <text evidence="3">The sequence shown here is derived from an EMBL/GenBank/DDBJ whole genome shotgun (WGS) entry which is preliminary data.</text>
</comment>
<feature type="region of interest" description="Disordered" evidence="1">
    <location>
        <begin position="589"/>
        <end position="610"/>
    </location>
</feature>
<dbReference type="EMBL" id="JBHFFA010000002">
    <property type="protein sequence ID" value="KAL2644588.1"/>
    <property type="molecule type" value="Genomic_DNA"/>
</dbReference>
<keyword evidence="4" id="KW-1185">Reference proteome</keyword>
<name>A0ABD1ZA39_9MARC</name>
<dbReference type="Pfam" id="PF00078">
    <property type="entry name" value="RVT_1"/>
    <property type="match status" value="1"/>
</dbReference>
<feature type="domain" description="Reverse transcriptase" evidence="2">
    <location>
        <begin position="1"/>
        <end position="208"/>
    </location>
</feature>
<dbReference type="Proteomes" id="UP001605036">
    <property type="component" value="Unassembled WGS sequence"/>
</dbReference>
<dbReference type="AlphaFoldDB" id="A0ABD1ZA39"/>
<protein>
    <recommendedName>
        <fullName evidence="2">Reverse transcriptase domain-containing protein</fullName>
    </recommendedName>
</protein>
<reference evidence="3 4" key="1">
    <citation type="submission" date="2024-09" db="EMBL/GenBank/DDBJ databases">
        <title>Chromosome-scale assembly of Riccia fluitans.</title>
        <authorList>
            <person name="Paukszto L."/>
            <person name="Sawicki J."/>
            <person name="Karawczyk K."/>
            <person name="Piernik-Szablinska J."/>
            <person name="Szczecinska M."/>
            <person name="Mazdziarz M."/>
        </authorList>
    </citation>
    <scope>NUCLEOTIDE SEQUENCE [LARGE SCALE GENOMIC DNA]</scope>
    <source>
        <strain evidence="3">Rf_01</strain>
        <tissue evidence="3">Aerial parts of the thallus</tissue>
    </source>
</reference>
<dbReference type="PANTHER" id="PTHR31635">
    <property type="entry name" value="REVERSE TRANSCRIPTASE DOMAIN-CONTAINING PROTEIN-RELATED"/>
    <property type="match status" value="1"/>
</dbReference>
<evidence type="ECO:0000256" key="1">
    <source>
        <dbReference type="SAM" id="MobiDB-lite"/>
    </source>
</evidence>
<sequence length="610" mass="69269">MGFVHKFWKTGTLTWKQQTGVIKLIPKEGDRQRIKNWRPLTLLNTGYKLISKVMANRMKLVLPEIVDSQQKGFESVRFSQEFPIERGVKQGCPLAPLLFSLSTEPLMALMKKQERDGNLEGLHLTGSKTALYNLFVDDSGVFLKASQTNFRNLQQTISMYERISGTKLNLEKSTVIPVGMSSTPQWLKDTGCYIAREGEPIRYLGYPIGWRVPESQLLNFITGKLERKLGNWTYQLLTFEGRIIVLKHVIRSIPAHLLSCMALDPQTLKKMEQTCRRFVWGKNAQGKEKIPLLAWEALQPTKSDGGLDIPSFAVQGEAQKLRQVLRMVHHPGEDWMCALGALLRWKTAKGREAASMRHWDIEEILMANCPSKIQGAKTATGLLKVWVKVRTNLEIQRNDFTPRGETSAEAAIKIGEQQGWLMANDAKTIKATLRRHKIKTIRQWADWASRNNARDTADRWRDFRFLTEDLSCHIPRTACFIDTVDAAFRGQDPGKQVPFALLTRATWLDRNQVTYAQQRTRTLVSITLKFAVEMLNSLRGKLEPATKAAKKLKIAGELLQIAACRAGESEHAIEPATQVTEVVEVADWEEEDQTQHSQPVNLRNEEGEIT</sequence>
<evidence type="ECO:0000313" key="3">
    <source>
        <dbReference type="EMBL" id="KAL2644588.1"/>
    </source>
</evidence>
<accession>A0ABD1ZA39</accession>
<dbReference type="CDD" id="cd01650">
    <property type="entry name" value="RT_nLTR_like"/>
    <property type="match status" value="1"/>
</dbReference>
<evidence type="ECO:0000313" key="4">
    <source>
        <dbReference type="Proteomes" id="UP001605036"/>
    </source>
</evidence>
<dbReference type="PROSITE" id="PS50878">
    <property type="entry name" value="RT_POL"/>
    <property type="match status" value="1"/>
</dbReference>
<evidence type="ECO:0000259" key="2">
    <source>
        <dbReference type="PROSITE" id="PS50878"/>
    </source>
</evidence>
<dbReference type="PANTHER" id="PTHR31635:SF196">
    <property type="entry name" value="REVERSE TRANSCRIPTASE DOMAIN-CONTAINING PROTEIN-RELATED"/>
    <property type="match status" value="1"/>
</dbReference>
<gene>
    <name evidence="3" type="ORF">R1flu_012175</name>
</gene>
<proteinExistence type="predicted"/>
<organism evidence="3 4">
    <name type="scientific">Riccia fluitans</name>
    <dbReference type="NCBI Taxonomy" id="41844"/>
    <lineage>
        <taxon>Eukaryota</taxon>
        <taxon>Viridiplantae</taxon>
        <taxon>Streptophyta</taxon>
        <taxon>Embryophyta</taxon>
        <taxon>Marchantiophyta</taxon>
        <taxon>Marchantiopsida</taxon>
        <taxon>Marchantiidae</taxon>
        <taxon>Marchantiales</taxon>
        <taxon>Ricciaceae</taxon>
        <taxon>Riccia</taxon>
    </lineage>
</organism>